<keyword evidence="3" id="KW-0813">Transport</keyword>
<feature type="transmembrane region" description="Helical" evidence="9">
    <location>
        <begin position="422"/>
        <end position="439"/>
    </location>
</feature>
<feature type="transmembrane region" description="Helical" evidence="9">
    <location>
        <begin position="157"/>
        <end position="178"/>
    </location>
</feature>
<evidence type="ECO:0000256" key="1">
    <source>
        <dbReference type="ARBA" id="ARBA00004651"/>
    </source>
</evidence>
<keyword evidence="5 9" id="KW-0812">Transmembrane</keyword>
<evidence type="ECO:0000256" key="5">
    <source>
        <dbReference type="ARBA" id="ARBA00022692"/>
    </source>
</evidence>
<keyword evidence="11" id="KW-1185">Reference proteome</keyword>
<evidence type="ECO:0000256" key="7">
    <source>
        <dbReference type="ARBA" id="ARBA00022989"/>
    </source>
</evidence>
<feature type="transmembrane region" description="Helical" evidence="9">
    <location>
        <begin position="198"/>
        <end position="220"/>
    </location>
</feature>
<dbReference type="AlphaFoldDB" id="A0A1N7JKU4"/>
<dbReference type="Proteomes" id="UP000186292">
    <property type="component" value="Unassembled WGS sequence"/>
</dbReference>
<dbReference type="Gene3D" id="1.20.1740.10">
    <property type="entry name" value="Amino acid/polyamine transporter I"/>
    <property type="match status" value="1"/>
</dbReference>
<dbReference type="OrthoDB" id="9783920at2"/>
<evidence type="ECO:0000313" key="10">
    <source>
        <dbReference type="EMBL" id="SIS49935.1"/>
    </source>
</evidence>
<dbReference type="STRING" id="1161099.SAMN05444817_10939"/>
<feature type="transmembrane region" description="Helical" evidence="9">
    <location>
        <begin position="378"/>
        <end position="402"/>
    </location>
</feature>
<feature type="transmembrane region" description="Helical" evidence="9">
    <location>
        <begin position="12"/>
        <end position="35"/>
    </location>
</feature>
<dbReference type="NCBIfam" id="TIGR00796">
    <property type="entry name" value="livcs"/>
    <property type="match status" value="1"/>
</dbReference>
<dbReference type="GO" id="GO:0015190">
    <property type="term" value="F:L-leucine transmembrane transporter activity"/>
    <property type="evidence" value="ECO:0007669"/>
    <property type="project" value="TreeGrafter"/>
</dbReference>
<evidence type="ECO:0000256" key="8">
    <source>
        <dbReference type="ARBA" id="ARBA00023136"/>
    </source>
</evidence>
<feature type="transmembrane region" description="Helical" evidence="9">
    <location>
        <begin position="83"/>
        <end position="106"/>
    </location>
</feature>
<accession>A0A1N7JKU4</accession>
<feature type="transmembrane region" description="Helical" evidence="9">
    <location>
        <begin position="232"/>
        <end position="256"/>
    </location>
</feature>
<feature type="transmembrane region" description="Helical" evidence="9">
    <location>
        <begin position="320"/>
        <end position="339"/>
    </location>
</feature>
<feature type="transmembrane region" description="Helical" evidence="9">
    <location>
        <begin position="126"/>
        <end position="145"/>
    </location>
</feature>
<sequence>MSTAVSSGKKASTSAIVITALALFSMFFGAGNLIFPPMLAVQAGENFWPAILGFLTTGALLPVLAVVAIALSGSNVRDLAQRAGTLFGVAFPVLAYLSIGAFYALPRTGAVSFEVAVTPLFGWDSTVSKVIFNIVFFGIALALSWNPTRITDTLGKFLTPALVTLLVIMIGMAIFTMTNQHYAPSEDFATNAYASGVLEGYLTMDSIAALAFSIVVIASLRNKGFAEGKPLVRSTILAGLGASVLLALIYLGLGLIGRAMPDALQYDSGAPLLADAALQLMGRPGQTVFALIVVLACLTTAIGLITSTGEYFSQQFAGSYRTWAVTFAVASAIMATQGLDFVISIAGPVVGFLYPPAITLIFVTLVEPLFRRRTRLRWGFFLPIWVAVIWSLINTFISLGWAADVLSPLVDWSPLQANDLGWMLPTAVAFVIGAGIDIAKPHAPLEIGTQVTVDGETIEEAEAHNA</sequence>
<dbReference type="PANTHER" id="PTHR30588:SF7">
    <property type="entry name" value="BRANCHED-CHAIN AMINO ACID CARRIER PROTEIN SAOUHSC_01411-RELATED"/>
    <property type="match status" value="1"/>
</dbReference>
<dbReference type="GO" id="GO:0015820">
    <property type="term" value="P:L-leucine transport"/>
    <property type="evidence" value="ECO:0007669"/>
    <property type="project" value="TreeGrafter"/>
</dbReference>
<evidence type="ECO:0000256" key="9">
    <source>
        <dbReference type="SAM" id="Phobius"/>
    </source>
</evidence>
<comment type="similarity">
    <text evidence="2">Belongs to the branched chain amino acid transporter family.</text>
</comment>
<name>A0A1N7JKU4_9CORY</name>
<dbReference type="GO" id="GO:0005886">
    <property type="term" value="C:plasma membrane"/>
    <property type="evidence" value="ECO:0007669"/>
    <property type="project" value="UniProtKB-SubCell"/>
</dbReference>
<feature type="transmembrane region" description="Helical" evidence="9">
    <location>
        <begin position="288"/>
        <end position="308"/>
    </location>
</feature>
<keyword evidence="4" id="KW-1003">Cell membrane</keyword>
<evidence type="ECO:0000256" key="6">
    <source>
        <dbReference type="ARBA" id="ARBA00022970"/>
    </source>
</evidence>
<dbReference type="Pfam" id="PF05525">
    <property type="entry name" value="Branch_AA_trans"/>
    <property type="match status" value="1"/>
</dbReference>
<dbReference type="GO" id="GO:0015818">
    <property type="term" value="P:isoleucine transport"/>
    <property type="evidence" value="ECO:0007669"/>
    <property type="project" value="TreeGrafter"/>
</dbReference>
<dbReference type="RefSeq" id="WP_076599553.1">
    <property type="nucleotide sequence ID" value="NZ_CP046976.1"/>
</dbReference>
<dbReference type="InterPro" id="IPR004685">
    <property type="entry name" value="Brnchd-chn_aa_trnsp_Livcs"/>
</dbReference>
<comment type="subcellular location">
    <subcellularLocation>
        <location evidence="1">Cell membrane</location>
        <topology evidence="1">Multi-pass membrane protein</topology>
    </subcellularLocation>
</comment>
<dbReference type="PANTHER" id="PTHR30588">
    <property type="entry name" value="BRANCHED-CHAIN AMINO ACID TRANSPORT SYSTEM 2 CARRIER PROTEIN"/>
    <property type="match status" value="1"/>
</dbReference>
<dbReference type="EMBL" id="FTOF01000009">
    <property type="protein sequence ID" value="SIS49935.1"/>
    <property type="molecule type" value="Genomic_DNA"/>
</dbReference>
<reference evidence="11" key="1">
    <citation type="submission" date="2017-01" db="EMBL/GenBank/DDBJ databases">
        <authorList>
            <person name="Varghese N."/>
            <person name="Submissions S."/>
        </authorList>
    </citation>
    <scope>NUCLEOTIDE SEQUENCE [LARGE SCALE GENOMIC DNA]</scope>
    <source>
        <strain evidence="11">DSM 44531</strain>
    </source>
</reference>
<evidence type="ECO:0000313" key="11">
    <source>
        <dbReference type="Proteomes" id="UP000186292"/>
    </source>
</evidence>
<keyword evidence="8 9" id="KW-0472">Membrane</keyword>
<feature type="transmembrane region" description="Helical" evidence="9">
    <location>
        <begin position="345"/>
        <end position="366"/>
    </location>
</feature>
<gene>
    <name evidence="10" type="ORF">SAMN05444817_10939</name>
</gene>
<feature type="transmembrane region" description="Helical" evidence="9">
    <location>
        <begin position="47"/>
        <end position="71"/>
    </location>
</feature>
<evidence type="ECO:0000256" key="4">
    <source>
        <dbReference type="ARBA" id="ARBA00022475"/>
    </source>
</evidence>
<protein>
    <submittedName>
        <fullName evidence="10">Branched-chain amino acid:cation transporter, LIVCS family</fullName>
    </submittedName>
</protein>
<proteinExistence type="inferred from homology"/>
<organism evidence="10 11">
    <name type="scientific">Corynebacterium appendicis CIP 107643</name>
    <dbReference type="NCBI Taxonomy" id="1161099"/>
    <lineage>
        <taxon>Bacteria</taxon>
        <taxon>Bacillati</taxon>
        <taxon>Actinomycetota</taxon>
        <taxon>Actinomycetes</taxon>
        <taxon>Mycobacteriales</taxon>
        <taxon>Corynebacteriaceae</taxon>
        <taxon>Corynebacterium</taxon>
    </lineage>
</organism>
<evidence type="ECO:0000256" key="3">
    <source>
        <dbReference type="ARBA" id="ARBA00022448"/>
    </source>
</evidence>
<keyword evidence="6" id="KW-0029">Amino-acid transport</keyword>
<dbReference type="GO" id="GO:0005304">
    <property type="term" value="F:L-valine transmembrane transporter activity"/>
    <property type="evidence" value="ECO:0007669"/>
    <property type="project" value="TreeGrafter"/>
</dbReference>
<keyword evidence="7 9" id="KW-1133">Transmembrane helix</keyword>
<evidence type="ECO:0000256" key="2">
    <source>
        <dbReference type="ARBA" id="ARBA00008540"/>
    </source>
</evidence>
<dbReference type="GO" id="GO:0015188">
    <property type="term" value="F:L-isoleucine transmembrane transporter activity"/>
    <property type="evidence" value="ECO:0007669"/>
    <property type="project" value="TreeGrafter"/>
</dbReference>